<dbReference type="RefSeq" id="WP_069195436.1">
    <property type="nucleotide sequence ID" value="NZ_RLII01000013.1"/>
</dbReference>
<keyword evidence="2" id="KW-0472">Membrane</keyword>
<proteinExistence type="predicted"/>
<gene>
    <name evidence="3" type="ORF">EFD62_10725</name>
</gene>
<keyword evidence="1" id="KW-0175">Coiled coil</keyword>
<organism evidence="3 4">
    <name type="scientific">Acetivibrio mesophilus</name>
    <dbReference type="NCBI Taxonomy" id="2487273"/>
    <lineage>
        <taxon>Bacteria</taxon>
        <taxon>Bacillati</taxon>
        <taxon>Bacillota</taxon>
        <taxon>Clostridia</taxon>
        <taxon>Eubacteriales</taxon>
        <taxon>Oscillospiraceae</taxon>
        <taxon>Acetivibrio</taxon>
    </lineage>
</organism>
<keyword evidence="2" id="KW-1133">Transmembrane helix</keyword>
<dbReference type="Proteomes" id="UP000289166">
    <property type="component" value="Unassembled WGS sequence"/>
</dbReference>
<name>A0A4V1K221_9FIRM</name>
<comment type="caution">
    <text evidence="3">The sequence shown here is derived from an EMBL/GenBank/DDBJ whole genome shotgun (WGS) entry which is preliminary data.</text>
</comment>
<evidence type="ECO:0000313" key="4">
    <source>
        <dbReference type="Proteomes" id="UP000289166"/>
    </source>
</evidence>
<feature type="coiled-coil region" evidence="1">
    <location>
        <begin position="179"/>
        <end position="206"/>
    </location>
</feature>
<evidence type="ECO:0000256" key="2">
    <source>
        <dbReference type="SAM" id="Phobius"/>
    </source>
</evidence>
<keyword evidence="2" id="KW-0812">Transmembrane</keyword>
<evidence type="ECO:0008006" key="5">
    <source>
        <dbReference type="Google" id="ProtNLM"/>
    </source>
</evidence>
<accession>A0A4V1K221</accession>
<keyword evidence="4" id="KW-1185">Reference proteome</keyword>
<sequence>MKLKLFWNSIIYYKNLGMLLVFMGMGLAAAEFAHFPSSYAAISAVILYFGLVLKSFTDREFQENFLHKEKEKEIKKMNKMCLQLTADTKKYTNSAYYKKLSSLVKDKDDILKSYNKDKSNHIKEKIAEYTLNLTISYLNLLKDFCIRSKAVDRTNINSLMERLSQNTRKLNFADNPKVYEDIKRIVEMDEKIINRLKEEKNDLERIDVKLDYIKSTVSMMKHQINSSFDSQETMESIENILNEAVAFESVLYERNKSKFRI</sequence>
<protein>
    <recommendedName>
        <fullName evidence="5">5-bromo-4-chloroindolyl phosphate hydrolysis protein</fullName>
    </recommendedName>
</protein>
<evidence type="ECO:0000256" key="1">
    <source>
        <dbReference type="SAM" id="Coils"/>
    </source>
</evidence>
<reference evidence="4" key="1">
    <citation type="submission" date="2018-11" db="EMBL/GenBank/DDBJ databases">
        <title>Genome sequencing of a novel mesophilic and cellulolytic organism within the genus Hungateiclostridium.</title>
        <authorList>
            <person name="Rettenmaier R."/>
            <person name="Liebl W."/>
            <person name="Zverlov V."/>
        </authorList>
    </citation>
    <scope>NUCLEOTIDE SEQUENCE [LARGE SCALE GENOMIC DNA]</scope>
    <source>
        <strain evidence="4">N2K1</strain>
    </source>
</reference>
<dbReference type="OrthoDB" id="2081598at2"/>
<feature type="transmembrane region" description="Helical" evidence="2">
    <location>
        <begin position="12"/>
        <end position="30"/>
    </location>
</feature>
<feature type="transmembrane region" description="Helical" evidence="2">
    <location>
        <begin position="36"/>
        <end position="53"/>
    </location>
</feature>
<dbReference type="EMBL" id="RLII01000013">
    <property type="protein sequence ID" value="RXE58769.1"/>
    <property type="molecule type" value="Genomic_DNA"/>
</dbReference>
<dbReference type="AlphaFoldDB" id="A0A4V1K221"/>
<evidence type="ECO:0000313" key="3">
    <source>
        <dbReference type="EMBL" id="RXE58769.1"/>
    </source>
</evidence>